<evidence type="ECO:0000256" key="15">
    <source>
        <dbReference type="ARBA" id="ARBA00041601"/>
    </source>
</evidence>
<comment type="caution">
    <text evidence="18">The sequence shown here is derived from an EMBL/GenBank/DDBJ whole genome shotgun (WGS) entry which is preliminary data.</text>
</comment>
<dbReference type="EMBL" id="JADGJH010000336">
    <property type="protein sequence ID" value="KAJ3130932.1"/>
    <property type="molecule type" value="Genomic_DNA"/>
</dbReference>
<keyword evidence="8" id="KW-0378">Hydrolase</keyword>
<dbReference type="InterPro" id="IPR001764">
    <property type="entry name" value="Glyco_hydro_3_N"/>
</dbReference>
<dbReference type="SMART" id="SM01217">
    <property type="entry name" value="Fn3_like"/>
    <property type="match status" value="1"/>
</dbReference>
<evidence type="ECO:0000256" key="11">
    <source>
        <dbReference type="ARBA" id="ARBA00023326"/>
    </source>
</evidence>
<accession>A0AAD5XIS3</accession>
<dbReference type="InterPro" id="IPR017853">
    <property type="entry name" value="GH"/>
</dbReference>
<dbReference type="FunFam" id="3.40.50.1700:FF:000003">
    <property type="entry name" value="Probable beta-glucosidase"/>
    <property type="match status" value="1"/>
</dbReference>
<dbReference type="PRINTS" id="PR00133">
    <property type="entry name" value="GLHYDRLASE3"/>
</dbReference>
<evidence type="ECO:0000256" key="1">
    <source>
        <dbReference type="ARBA" id="ARBA00000448"/>
    </source>
</evidence>
<evidence type="ECO:0000313" key="19">
    <source>
        <dbReference type="Proteomes" id="UP001211907"/>
    </source>
</evidence>
<sequence length="904" mass="94983">MSITFQSGNNGLVMYALNCDWTGGDIGSTLDTGAECGLDCVNFSGCTHFTWSSYNGGTCWFKNNNVVGNAFYSSSAAVCGYTVAGQVAVPPVNQTLNPLVYITPRSWEDSLALAQSVVSQLTLEQKVALGSGLGWENINTPCVGQISNISSVGFPGLCLQDSPTGIRFAHNISAFPASINVAATWDTQLMYDNGRYMGEEARDKGVTTHLAPVANMMRTPQGGRIWEAQGADPFLTGVSVTNIINGVQSNGVQSTLKHFVANDQEAFRNSDPDHGDSFVDKKTLMEYYVRPFKMAIDNAGPGAIMCSYNQLNGLNACQNPAVMAILKDELKYEGYVMSDWWATGYGLPEISGPNSGLDMVMPGTQACCSSSLDQPFWWGATLVNDTIAGLVNVSRVDDLATRILTSWFRVRQDADFPVNNATNVNFNSWTPATEELNVQRNHAAHIRAVGAASSVLLKNDGVLPLTSKLTSITLIGSDAIYPPDGPNAGSDHGIAPSGTLAQGWGSGTTIFPYLIAPQDAIESVAAGLNIKVTNSSNNWDVEAATAAAAAADVSIVFGNSDSGEGYITVANFPGDRLNLTLWNNVDALVEAAASQGPTIVVIHSPGAVNMPWINHPNVSAVIMAFFPGQESGNSITDVLFGAVNPSGRLPFTIGHNDDDYVTRINFTDPNVTYSEGGYFDYRWNQKYNITPLFPFGHGLSYTTFTYANIAASAPSCTSSVNVTLDVTNSGSVDGHEVVQVYLAYPSSVTDEPAQQLKGFTRVLIAAGATQAVNIEITQDDIAVYDVATSSWVVPTGTYTVYVGASSADIRGTASFDSGPGCEVATTETSASSATSSATASASASGSATSSGSVSATGSVVVSSSVGYIAPSTIGSVVSNPGNLYSDAKSISFAGLAVVAVVMLM</sequence>
<comment type="subcellular location">
    <subcellularLocation>
        <location evidence="2">Secreted</location>
    </subcellularLocation>
</comment>
<evidence type="ECO:0000256" key="14">
    <source>
        <dbReference type="ARBA" id="ARBA00041276"/>
    </source>
</evidence>
<dbReference type="InterPro" id="IPR002772">
    <property type="entry name" value="Glyco_hydro_3_C"/>
</dbReference>
<dbReference type="InterPro" id="IPR050288">
    <property type="entry name" value="Cellulose_deg_GH3"/>
</dbReference>
<dbReference type="EC" id="3.2.1.21" evidence="5"/>
<keyword evidence="6" id="KW-0964">Secreted</keyword>
<dbReference type="GO" id="GO:0009251">
    <property type="term" value="P:glucan catabolic process"/>
    <property type="evidence" value="ECO:0007669"/>
    <property type="project" value="TreeGrafter"/>
</dbReference>
<evidence type="ECO:0000256" key="13">
    <source>
        <dbReference type="ARBA" id="ARBA00039579"/>
    </source>
</evidence>
<comment type="pathway">
    <text evidence="3">Glycan metabolism; cellulose degradation.</text>
</comment>
<proteinExistence type="inferred from homology"/>
<evidence type="ECO:0000256" key="4">
    <source>
        <dbReference type="ARBA" id="ARBA00005336"/>
    </source>
</evidence>
<dbReference type="FunFam" id="2.60.40.10:FF:000495">
    <property type="entry name" value="Periplasmic beta-glucosidase"/>
    <property type="match status" value="1"/>
</dbReference>
<evidence type="ECO:0000256" key="16">
    <source>
        <dbReference type="ARBA" id="ARBA00041808"/>
    </source>
</evidence>
<dbReference type="Proteomes" id="UP001211907">
    <property type="component" value="Unassembled WGS sequence"/>
</dbReference>
<keyword evidence="9" id="KW-0119">Carbohydrate metabolism</keyword>
<evidence type="ECO:0000256" key="9">
    <source>
        <dbReference type="ARBA" id="ARBA00023277"/>
    </source>
</evidence>
<dbReference type="Pfam" id="PF00933">
    <property type="entry name" value="Glyco_hydro_3"/>
    <property type="match status" value="1"/>
</dbReference>
<dbReference type="InterPro" id="IPR036962">
    <property type="entry name" value="Glyco_hydro_3_N_sf"/>
</dbReference>
<feature type="domain" description="Fibronectin type III-like" evidence="17">
    <location>
        <begin position="736"/>
        <end position="806"/>
    </location>
</feature>
<dbReference type="InterPro" id="IPR026891">
    <property type="entry name" value="Fn3-like"/>
</dbReference>
<comment type="function">
    <text evidence="12">Beta-glucosidases are one of a number of cellulolytic enzymes involved in the degradation of cellulosic biomass. Catalyzes the last step releasing glucose from the inhibitory cellobiose.</text>
</comment>
<protein>
    <recommendedName>
        <fullName evidence="13">Probable beta-glucosidase G</fullName>
        <ecNumber evidence="5">3.2.1.21</ecNumber>
    </recommendedName>
    <alternativeName>
        <fullName evidence="14">Beta-D-glucoside glucohydrolase G</fullName>
    </alternativeName>
    <alternativeName>
        <fullName evidence="15">Cellobiase G</fullName>
    </alternativeName>
    <alternativeName>
        <fullName evidence="16">Gentiobiase G</fullName>
    </alternativeName>
</protein>
<keyword evidence="10" id="KW-0326">Glycosidase</keyword>
<keyword evidence="11" id="KW-0624">Polysaccharide degradation</keyword>
<reference evidence="18" key="1">
    <citation type="submission" date="2020-05" db="EMBL/GenBank/DDBJ databases">
        <title>Phylogenomic resolution of chytrid fungi.</title>
        <authorList>
            <person name="Stajich J.E."/>
            <person name="Amses K."/>
            <person name="Simmons R."/>
            <person name="Seto K."/>
            <person name="Myers J."/>
            <person name="Bonds A."/>
            <person name="Quandt C.A."/>
            <person name="Barry K."/>
            <person name="Liu P."/>
            <person name="Grigoriev I."/>
            <person name="Longcore J.E."/>
            <person name="James T.Y."/>
        </authorList>
    </citation>
    <scope>NUCLEOTIDE SEQUENCE</scope>
    <source>
        <strain evidence="18">JEL0513</strain>
    </source>
</reference>
<keyword evidence="19" id="KW-1185">Reference proteome</keyword>
<dbReference type="SUPFAM" id="SSF51445">
    <property type="entry name" value="(Trans)glycosidases"/>
    <property type="match status" value="1"/>
</dbReference>
<evidence type="ECO:0000313" key="18">
    <source>
        <dbReference type="EMBL" id="KAJ3130932.1"/>
    </source>
</evidence>
<dbReference type="PANTHER" id="PTHR42715:SF12">
    <property type="entry name" value="BETA-GLUCOSIDASE G-RELATED"/>
    <property type="match status" value="1"/>
</dbReference>
<dbReference type="SUPFAM" id="SSF52279">
    <property type="entry name" value="Beta-D-glucan exohydrolase, C-terminal domain"/>
    <property type="match status" value="1"/>
</dbReference>
<comment type="similarity">
    <text evidence="4">Belongs to the glycosyl hydrolase 3 family.</text>
</comment>
<dbReference type="Pfam" id="PF01915">
    <property type="entry name" value="Glyco_hydro_3_C"/>
    <property type="match status" value="1"/>
</dbReference>
<dbReference type="Gene3D" id="3.40.50.1700">
    <property type="entry name" value="Glycoside hydrolase family 3 C-terminal domain"/>
    <property type="match status" value="1"/>
</dbReference>
<dbReference type="GO" id="GO:0008422">
    <property type="term" value="F:beta-glucosidase activity"/>
    <property type="evidence" value="ECO:0007669"/>
    <property type="project" value="UniProtKB-EC"/>
</dbReference>
<evidence type="ECO:0000256" key="12">
    <source>
        <dbReference type="ARBA" id="ARBA00024983"/>
    </source>
</evidence>
<gene>
    <name evidence="18" type="ORF">HK100_007158</name>
</gene>
<dbReference type="GO" id="GO:0005576">
    <property type="term" value="C:extracellular region"/>
    <property type="evidence" value="ECO:0007669"/>
    <property type="project" value="UniProtKB-SubCell"/>
</dbReference>
<dbReference type="AlphaFoldDB" id="A0AAD5XIS3"/>
<dbReference type="Gene3D" id="2.60.40.10">
    <property type="entry name" value="Immunoglobulins"/>
    <property type="match status" value="1"/>
</dbReference>
<dbReference type="PANTHER" id="PTHR42715">
    <property type="entry name" value="BETA-GLUCOSIDASE"/>
    <property type="match status" value="1"/>
</dbReference>
<dbReference type="InterPro" id="IPR013783">
    <property type="entry name" value="Ig-like_fold"/>
</dbReference>
<evidence type="ECO:0000256" key="8">
    <source>
        <dbReference type="ARBA" id="ARBA00022801"/>
    </source>
</evidence>
<comment type="catalytic activity">
    <reaction evidence="1">
        <text>Hydrolysis of terminal, non-reducing beta-D-glucosyl residues with release of beta-D-glucose.</text>
        <dbReference type="EC" id="3.2.1.21"/>
    </reaction>
</comment>
<evidence type="ECO:0000256" key="7">
    <source>
        <dbReference type="ARBA" id="ARBA00022729"/>
    </source>
</evidence>
<dbReference type="Gene3D" id="3.50.4.10">
    <property type="entry name" value="Hepatocyte Growth Factor"/>
    <property type="match status" value="1"/>
</dbReference>
<keyword evidence="7" id="KW-0732">Signal</keyword>
<evidence type="ECO:0000259" key="17">
    <source>
        <dbReference type="SMART" id="SM01217"/>
    </source>
</evidence>
<organism evidence="18 19">
    <name type="scientific">Physocladia obscura</name>
    <dbReference type="NCBI Taxonomy" id="109957"/>
    <lineage>
        <taxon>Eukaryota</taxon>
        <taxon>Fungi</taxon>
        <taxon>Fungi incertae sedis</taxon>
        <taxon>Chytridiomycota</taxon>
        <taxon>Chytridiomycota incertae sedis</taxon>
        <taxon>Chytridiomycetes</taxon>
        <taxon>Chytridiales</taxon>
        <taxon>Chytriomycetaceae</taxon>
        <taxon>Physocladia</taxon>
    </lineage>
</organism>
<evidence type="ECO:0000256" key="3">
    <source>
        <dbReference type="ARBA" id="ARBA00004987"/>
    </source>
</evidence>
<dbReference type="FunFam" id="3.20.20.300:FF:000002">
    <property type="entry name" value="Probable beta-glucosidase"/>
    <property type="match status" value="1"/>
</dbReference>
<dbReference type="Pfam" id="PF14310">
    <property type="entry name" value="Fn3-like"/>
    <property type="match status" value="1"/>
</dbReference>
<dbReference type="Gene3D" id="3.20.20.300">
    <property type="entry name" value="Glycoside hydrolase, family 3, N-terminal domain"/>
    <property type="match status" value="1"/>
</dbReference>
<dbReference type="InterPro" id="IPR036881">
    <property type="entry name" value="Glyco_hydro_3_C_sf"/>
</dbReference>
<evidence type="ECO:0000256" key="2">
    <source>
        <dbReference type="ARBA" id="ARBA00004613"/>
    </source>
</evidence>
<evidence type="ECO:0000256" key="6">
    <source>
        <dbReference type="ARBA" id="ARBA00022525"/>
    </source>
</evidence>
<evidence type="ECO:0000256" key="10">
    <source>
        <dbReference type="ARBA" id="ARBA00023295"/>
    </source>
</evidence>
<name>A0AAD5XIS3_9FUNG</name>
<evidence type="ECO:0000256" key="5">
    <source>
        <dbReference type="ARBA" id="ARBA00012744"/>
    </source>
</evidence>